<reference evidence="3" key="1">
    <citation type="journal article" date="2019" name="Int. J. Syst. Evol. Microbiol.">
        <title>The Global Catalogue of Microorganisms (GCM) 10K type strain sequencing project: providing services to taxonomists for standard genome sequencing and annotation.</title>
        <authorList>
            <consortium name="The Broad Institute Genomics Platform"/>
            <consortium name="The Broad Institute Genome Sequencing Center for Infectious Disease"/>
            <person name="Wu L."/>
            <person name="Ma J."/>
        </authorList>
    </citation>
    <scope>NUCLEOTIDE SEQUENCE [LARGE SCALE GENOMIC DNA]</scope>
    <source>
        <strain evidence="3">CGMCC 4.7132</strain>
    </source>
</reference>
<feature type="transmembrane region" description="Helical" evidence="1">
    <location>
        <begin position="38"/>
        <end position="62"/>
    </location>
</feature>
<name>A0ABV9CSF0_9ACTN</name>
<dbReference type="RefSeq" id="WP_380847570.1">
    <property type="nucleotide sequence ID" value="NZ_JBHSFP010000029.1"/>
</dbReference>
<evidence type="ECO:0008006" key="4">
    <source>
        <dbReference type="Google" id="ProtNLM"/>
    </source>
</evidence>
<evidence type="ECO:0000256" key="1">
    <source>
        <dbReference type="SAM" id="Phobius"/>
    </source>
</evidence>
<dbReference type="Proteomes" id="UP001596004">
    <property type="component" value="Unassembled WGS sequence"/>
</dbReference>
<keyword evidence="3" id="KW-1185">Reference proteome</keyword>
<feature type="transmembrane region" description="Helical" evidence="1">
    <location>
        <begin position="12"/>
        <end position="32"/>
    </location>
</feature>
<gene>
    <name evidence="2" type="ORF">ACFO60_31430</name>
</gene>
<keyword evidence="1" id="KW-0472">Membrane</keyword>
<dbReference type="EMBL" id="JBHSFP010000029">
    <property type="protein sequence ID" value="MFC4535298.1"/>
    <property type="molecule type" value="Genomic_DNA"/>
</dbReference>
<organism evidence="2 3">
    <name type="scientific">Sphaerisporangium dianthi</name>
    <dbReference type="NCBI Taxonomy" id="1436120"/>
    <lineage>
        <taxon>Bacteria</taxon>
        <taxon>Bacillati</taxon>
        <taxon>Actinomycetota</taxon>
        <taxon>Actinomycetes</taxon>
        <taxon>Streptosporangiales</taxon>
        <taxon>Streptosporangiaceae</taxon>
        <taxon>Sphaerisporangium</taxon>
    </lineage>
</organism>
<proteinExistence type="predicted"/>
<keyword evidence="1" id="KW-0812">Transmembrane</keyword>
<accession>A0ABV9CSF0</accession>
<keyword evidence="1" id="KW-1133">Transmembrane helix</keyword>
<sequence>MENPHNRAVWTAIFCIAAAVVGLVVLVLALLGGERPTIAIITGGASFGGTLVLLLTIARFLWGGGRYRPEEE</sequence>
<protein>
    <recommendedName>
        <fullName evidence="4">DUF2530 domain-containing protein</fullName>
    </recommendedName>
</protein>
<comment type="caution">
    <text evidence="2">The sequence shown here is derived from an EMBL/GenBank/DDBJ whole genome shotgun (WGS) entry which is preliminary data.</text>
</comment>
<evidence type="ECO:0000313" key="2">
    <source>
        <dbReference type="EMBL" id="MFC4535298.1"/>
    </source>
</evidence>
<evidence type="ECO:0000313" key="3">
    <source>
        <dbReference type="Proteomes" id="UP001596004"/>
    </source>
</evidence>